<comment type="subunit">
    <text evidence="4">Homodimer.</text>
</comment>
<dbReference type="InterPro" id="IPR050214">
    <property type="entry name" value="Cys_Synth/Cystath_Beta-Synth"/>
</dbReference>
<comment type="pathway">
    <text evidence="2">Siderophore biosynthesis.</text>
</comment>
<gene>
    <name evidence="10" type="primary">sbnA</name>
    <name evidence="10" type="ORF">K1F36_15025</name>
</gene>
<evidence type="ECO:0000313" key="10">
    <source>
        <dbReference type="EMBL" id="MBW8201139.1"/>
    </source>
</evidence>
<dbReference type="PROSITE" id="PS00901">
    <property type="entry name" value="CYS_SYNTHASE"/>
    <property type="match status" value="1"/>
</dbReference>
<dbReference type="Gene3D" id="3.40.50.1100">
    <property type="match status" value="2"/>
</dbReference>
<comment type="caution">
    <text evidence="10">The sequence shown here is derived from an EMBL/GenBank/DDBJ whole genome shotgun (WGS) entry which is preliminary data.</text>
</comment>
<comment type="similarity">
    <text evidence="3">Belongs to the cysteine synthase/cystathionine beta-synthase family. SbnA subfamily.</text>
</comment>
<protein>
    <recommendedName>
        <fullName evidence="6">N-(2-amino-2-carboxyethyl)-L-glutamate synthase</fullName>
        <ecNumber evidence="5">2.5.1.140</ecNumber>
    </recommendedName>
</protein>
<accession>A0ABS7EVY2</accession>
<dbReference type="NCBIfam" id="TIGR03945">
    <property type="entry name" value="PLP_SbnA_fam"/>
    <property type="match status" value="1"/>
</dbReference>
<dbReference type="CDD" id="cd01561">
    <property type="entry name" value="CBS_like"/>
    <property type="match status" value="1"/>
</dbReference>
<evidence type="ECO:0000256" key="4">
    <source>
        <dbReference type="ARBA" id="ARBA00011738"/>
    </source>
</evidence>
<dbReference type="Proteomes" id="UP001196136">
    <property type="component" value="Unassembled WGS sequence"/>
</dbReference>
<dbReference type="InterPro" id="IPR001216">
    <property type="entry name" value="P-phosphate_BS"/>
</dbReference>
<dbReference type="InterPro" id="IPR023927">
    <property type="entry name" value="SbnA"/>
</dbReference>
<evidence type="ECO:0000313" key="11">
    <source>
        <dbReference type="Proteomes" id="UP001196136"/>
    </source>
</evidence>
<proteinExistence type="inferred from homology"/>
<evidence type="ECO:0000256" key="3">
    <source>
        <dbReference type="ARBA" id="ARBA00008519"/>
    </source>
</evidence>
<evidence type="ECO:0000256" key="1">
    <source>
        <dbReference type="ARBA" id="ARBA00001933"/>
    </source>
</evidence>
<evidence type="ECO:0000256" key="2">
    <source>
        <dbReference type="ARBA" id="ARBA00004924"/>
    </source>
</evidence>
<dbReference type="PANTHER" id="PTHR10314">
    <property type="entry name" value="CYSTATHIONINE BETA-SYNTHASE"/>
    <property type="match status" value="1"/>
</dbReference>
<keyword evidence="8" id="KW-0663">Pyridoxal phosphate</keyword>
<evidence type="ECO:0000256" key="7">
    <source>
        <dbReference type="ARBA" id="ARBA00022679"/>
    </source>
</evidence>
<dbReference type="InterPro" id="IPR001926">
    <property type="entry name" value="TrpB-like_PALP"/>
</dbReference>
<feature type="domain" description="Tryptophan synthase beta chain-like PALP" evidence="9">
    <location>
        <begin position="10"/>
        <end position="295"/>
    </location>
</feature>
<name>A0ABS7EVY2_9FLAO</name>
<dbReference type="RefSeq" id="WP_220114577.1">
    <property type="nucleotide sequence ID" value="NZ_JAHZSV010000024.1"/>
</dbReference>
<dbReference type="Pfam" id="PF00291">
    <property type="entry name" value="PALP"/>
    <property type="match status" value="1"/>
</dbReference>
<dbReference type="EMBL" id="JAHZSV010000024">
    <property type="protein sequence ID" value="MBW8201139.1"/>
    <property type="molecule type" value="Genomic_DNA"/>
</dbReference>
<keyword evidence="7" id="KW-0808">Transferase</keyword>
<organism evidence="10 11">
    <name type="scientific">Flagellimonas abyssi</name>
    <dbReference type="NCBI Taxonomy" id="2864871"/>
    <lineage>
        <taxon>Bacteria</taxon>
        <taxon>Pseudomonadati</taxon>
        <taxon>Bacteroidota</taxon>
        <taxon>Flavobacteriia</taxon>
        <taxon>Flavobacteriales</taxon>
        <taxon>Flavobacteriaceae</taxon>
        <taxon>Flagellimonas</taxon>
    </lineage>
</organism>
<evidence type="ECO:0000256" key="8">
    <source>
        <dbReference type="ARBA" id="ARBA00022898"/>
    </source>
</evidence>
<evidence type="ECO:0000256" key="6">
    <source>
        <dbReference type="ARBA" id="ARBA00016985"/>
    </source>
</evidence>
<evidence type="ECO:0000256" key="5">
    <source>
        <dbReference type="ARBA" id="ARBA00012331"/>
    </source>
</evidence>
<dbReference type="InterPro" id="IPR036052">
    <property type="entry name" value="TrpB-like_PALP_sf"/>
</dbReference>
<dbReference type="EC" id="2.5.1.140" evidence="5"/>
<keyword evidence="11" id="KW-1185">Reference proteome</keyword>
<evidence type="ECO:0000259" key="9">
    <source>
        <dbReference type="Pfam" id="PF00291"/>
    </source>
</evidence>
<sequence length="342" mass="37761">MTKKIYDNILDSVGNTPLVQINKKLDDGHSLFVKLEGLNPGGSMKDRTAGLIISEMLHADEIRPGGTIIESSSGNMAIGLAQACLYHGLNLIVVVDVNLNPHTRKLLRAYGANIVTVHEPHPEGGFLAARLEKVNKLLTRVPNSAWTNQYQNPNNPKAYQRTMTEIMQALDNNLDYLFVATSTCGSLMGCINYVSNKKLKTKIIAVDAVGSVLFGDKVGKRKIPGHGAGVASHFLDRDKVFEVIHVSDAECVEGCRKLLEQEAILSGGSSGGIFAAYQKYRHRLPQNSRSVLLFADRGARYLDTIYNPEWVKQHIEMGKAIKNPSQEKKVNNNKRLYEHVSI</sequence>
<comment type="cofactor">
    <cofactor evidence="1">
        <name>pyridoxal 5'-phosphate</name>
        <dbReference type="ChEBI" id="CHEBI:597326"/>
    </cofactor>
</comment>
<reference evidence="10 11" key="1">
    <citation type="submission" date="2021-08" db="EMBL/GenBank/DDBJ databases">
        <title>Muricauda profundi sp. nov., a marine bacterium isolated from deep seawater of the Mariana Trench.</title>
        <authorList>
            <person name="Wei Y."/>
        </authorList>
    </citation>
    <scope>NUCLEOTIDE SEQUENCE [LARGE SCALE GENOMIC DNA]</scope>
    <source>
        <strain evidence="10 11">W52</strain>
    </source>
</reference>
<dbReference type="SUPFAM" id="SSF53686">
    <property type="entry name" value="Tryptophan synthase beta subunit-like PLP-dependent enzymes"/>
    <property type="match status" value="1"/>
</dbReference>